<feature type="non-terminal residue" evidence="2">
    <location>
        <position position="1"/>
    </location>
</feature>
<name>A0A023FAP9_TRIIF</name>
<feature type="chain" id="PRO_5001514751" evidence="1">
    <location>
        <begin position="25"/>
        <end position="87"/>
    </location>
</feature>
<dbReference type="SUPFAM" id="SSF100895">
    <property type="entry name" value="Kazal-type serine protease inhibitors"/>
    <property type="match status" value="1"/>
</dbReference>
<dbReference type="InterPro" id="IPR036058">
    <property type="entry name" value="Kazal_dom_sf"/>
</dbReference>
<evidence type="ECO:0000313" key="2">
    <source>
        <dbReference type="EMBL" id="JAC18586.1"/>
    </source>
</evidence>
<sequence length="87" mass="9637">STSTFSVVVIAVFLTVCIFDFGEAATCPLTCTATNQYVCGQRLNVQKTFTSVCAMENENLCGEGGKQTYIMTINSSLWRLIQFFLLF</sequence>
<reference evidence="2" key="1">
    <citation type="journal article" date="2014" name="PLoS Negl. Trop. Dis.">
        <title>An updated insight into the Sialotranscriptome of Triatoma infestans: developmental stage and geographic variations.</title>
        <authorList>
            <person name="Schwarz A."/>
            <person name="Medrano-Mercado N."/>
            <person name="Schaub G.A."/>
            <person name="Struchiner C.J."/>
            <person name="Bargues M.D."/>
            <person name="Levy M.Z."/>
            <person name="Ribeiro J.M."/>
        </authorList>
    </citation>
    <scope>NUCLEOTIDE SEQUENCE</scope>
    <source>
        <strain evidence="2">Chile</strain>
        <tissue evidence="2">Salivary glands</tissue>
    </source>
</reference>
<keyword evidence="1" id="KW-0732">Signal</keyword>
<organism evidence="2">
    <name type="scientific">Triatoma infestans</name>
    <name type="common">Assassin bug</name>
    <dbReference type="NCBI Taxonomy" id="30076"/>
    <lineage>
        <taxon>Eukaryota</taxon>
        <taxon>Metazoa</taxon>
        <taxon>Ecdysozoa</taxon>
        <taxon>Arthropoda</taxon>
        <taxon>Hexapoda</taxon>
        <taxon>Insecta</taxon>
        <taxon>Pterygota</taxon>
        <taxon>Neoptera</taxon>
        <taxon>Paraneoptera</taxon>
        <taxon>Hemiptera</taxon>
        <taxon>Heteroptera</taxon>
        <taxon>Panheteroptera</taxon>
        <taxon>Cimicomorpha</taxon>
        <taxon>Reduviidae</taxon>
        <taxon>Triatominae</taxon>
        <taxon>Triatoma</taxon>
    </lineage>
</organism>
<dbReference type="AlphaFoldDB" id="A0A023FAP9"/>
<proteinExistence type="evidence at transcript level"/>
<feature type="signal peptide" evidence="1">
    <location>
        <begin position="1"/>
        <end position="24"/>
    </location>
</feature>
<dbReference type="Gene3D" id="3.30.60.30">
    <property type="match status" value="1"/>
</dbReference>
<accession>A0A023FAP9</accession>
<protein>
    <submittedName>
        <fullName evidence="2">Putative salivary kazal-type proteinase inhibitor</fullName>
    </submittedName>
</protein>
<dbReference type="EMBL" id="GBBI01000126">
    <property type="protein sequence ID" value="JAC18586.1"/>
    <property type="molecule type" value="mRNA"/>
</dbReference>
<evidence type="ECO:0000256" key="1">
    <source>
        <dbReference type="SAM" id="SignalP"/>
    </source>
</evidence>